<accession>A0A395I2H8</accession>
<feature type="chain" id="PRO_5017467610" evidence="1">
    <location>
        <begin position="22"/>
        <end position="183"/>
    </location>
</feature>
<dbReference type="VEuPathDB" id="FungiDB:BO97DRAFT_477054"/>
<dbReference type="EMBL" id="KZ824277">
    <property type="protein sequence ID" value="RAL13935.1"/>
    <property type="molecule type" value="Genomic_DNA"/>
</dbReference>
<dbReference type="OrthoDB" id="4435551at2759"/>
<organism evidence="2 3">
    <name type="scientific">Aspergillus homomorphus (strain CBS 101889)</name>
    <dbReference type="NCBI Taxonomy" id="1450537"/>
    <lineage>
        <taxon>Eukaryota</taxon>
        <taxon>Fungi</taxon>
        <taxon>Dikarya</taxon>
        <taxon>Ascomycota</taxon>
        <taxon>Pezizomycotina</taxon>
        <taxon>Eurotiomycetes</taxon>
        <taxon>Eurotiomycetidae</taxon>
        <taxon>Eurotiales</taxon>
        <taxon>Aspergillaceae</taxon>
        <taxon>Aspergillus</taxon>
        <taxon>Aspergillus subgen. Circumdati</taxon>
    </lineage>
</organism>
<evidence type="ECO:0000313" key="2">
    <source>
        <dbReference type="EMBL" id="RAL13935.1"/>
    </source>
</evidence>
<reference evidence="2 3" key="1">
    <citation type="submission" date="2018-02" db="EMBL/GenBank/DDBJ databases">
        <title>The genomes of Aspergillus section Nigri reveals drivers in fungal speciation.</title>
        <authorList>
            <consortium name="DOE Joint Genome Institute"/>
            <person name="Vesth T.C."/>
            <person name="Nybo J."/>
            <person name="Theobald S."/>
            <person name="Brandl J."/>
            <person name="Frisvad J.C."/>
            <person name="Nielsen K.F."/>
            <person name="Lyhne E.K."/>
            <person name="Kogle M.E."/>
            <person name="Kuo A."/>
            <person name="Riley R."/>
            <person name="Clum A."/>
            <person name="Nolan M."/>
            <person name="Lipzen A."/>
            <person name="Salamov A."/>
            <person name="Henrissat B."/>
            <person name="Wiebenga A."/>
            <person name="De vries R.P."/>
            <person name="Grigoriev I.V."/>
            <person name="Mortensen U.H."/>
            <person name="Andersen M.R."/>
            <person name="Baker S.E."/>
        </authorList>
    </citation>
    <scope>NUCLEOTIDE SEQUENCE [LARGE SCALE GENOMIC DNA]</scope>
    <source>
        <strain evidence="2 3">CBS 101889</strain>
    </source>
</reference>
<evidence type="ECO:0000256" key="1">
    <source>
        <dbReference type="SAM" id="SignalP"/>
    </source>
</evidence>
<dbReference type="GeneID" id="37204810"/>
<dbReference type="Proteomes" id="UP000248961">
    <property type="component" value="Unassembled WGS sequence"/>
</dbReference>
<dbReference type="RefSeq" id="XP_025553089.1">
    <property type="nucleotide sequence ID" value="XM_025700521.1"/>
</dbReference>
<dbReference type="AlphaFoldDB" id="A0A395I2H8"/>
<protein>
    <submittedName>
        <fullName evidence="2">Uncharacterized protein</fullName>
    </submittedName>
</protein>
<name>A0A395I2H8_ASPHC</name>
<gene>
    <name evidence="2" type="ORF">BO97DRAFT_477054</name>
</gene>
<sequence>MHPQSLLVWLATLTLSMPATASLPATCTSMQDVVPSHLDTFPTLFQNHICSQGCKPTMTDFKQFLSQGIITQIITAAIQQMGLQQFSSLADPIAEDATSKIEQKCMSGNTTGKNLCDDGKSLAALVDCLKTNMMPQILADVDQFSIFVTDDMCRKVKEFVQGPELWEITIPGAMDDYAATSLK</sequence>
<feature type="signal peptide" evidence="1">
    <location>
        <begin position="1"/>
        <end position="21"/>
    </location>
</feature>
<keyword evidence="1" id="KW-0732">Signal</keyword>
<evidence type="ECO:0000313" key="3">
    <source>
        <dbReference type="Proteomes" id="UP000248961"/>
    </source>
</evidence>
<proteinExistence type="predicted"/>
<dbReference type="STRING" id="1450537.A0A395I2H8"/>
<keyword evidence="3" id="KW-1185">Reference proteome</keyword>